<dbReference type="PANTHER" id="PTHR43280">
    <property type="entry name" value="ARAC-FAMILY TRANSCRIPTIONAL REGULATOR"/>
    <property type="match status" value="1"/>
</dbReference>
<proteinExistence type="predicted"/>
<feature type="transmembrane region" description="Helical" evidence="4">
    <location>
        <begin position="6"/>
        <end position="30"/>
    </location>
</feature>
<dbReference type="GO" id="GO:0003700">
    <property type="term" value="F:DNA-binding transcription factor activity"/>
    <property type="evidence" value="ECO:0007669"/>
    <property type="project" value="InterPro"/>
</dbReference>
<dbReference type="Gene3D" id="1.10.10.60">
    <property type="entry name" value="Homeodomain-like"/>
    <property type="match status" value="2"/>
</dbReference>
<name>A0A554VRI5_9FLAO</name>
<dbReference type="PRINTS" id="PR00032">
    <property type="entry name" value="HTHARAC"/>
</dbReference>
<evidence type="ECO:0000256" key="3">
    <source>
        <dbReference type="ARBA" id="ARBA00023163"/>
    </source>
</evidence>
<keyword evidence="4" id="KW-0472">Membrane</keyword>
<feature type="transmembrane region" description="Helical" evidence="4">
    <location>
        <begin position="84"/>
        <end position="106"/>
    </location>
</feature>
<evidence type="ECO:0000256" key="4">
    <source>
        <dbReference type="SAM" id="Phobius"/>
    </source>
</evidence>
<gene>
    <name evidence="6" type="ORF">FOF46_00965</name>
</gene>
<comment type="caution">
    <text evidence="6">The sequence shown here is derived from an EMBL/GenBank/DDBJ whole genome shotgun (WGS) entry which is preliminary data.</text>
</comment>
<organism evidence="6 7">
    <name type="scientific">Aquimarina algiphila</name>
    <dbReference type="NCBI Taxonomy" id="2047982"/>
    <lineage>
        <taxon>Bacteria</taxon>
        <taxon>Pseudomonadati</taxon>
        <taxon>Bacteroidota</taxon>
        <taxon>Flavobacteriia</taxon>
        <taxon>Flavobacteriales</taxon>
        <taxon>Flavobacteriaceae</taxon>
        <taxon>Aquimarina</taxon>
    </lineage>
</organism>
<keyword evidence="2" id="KW-0238">DNA-binding</keyword>
<feature type="transmembrane region" description="Helical" evidence="4">
    <location>
        <begin position="158"/>
        <end position="175"/>
    </location>
</feature>
<dbReference type="SUPFAM" id="SSF46689">
    <property type="entry name" value="Homeodomain-like"/>
    <property type="match status" value="1"/>
</dbReference>
<keyword evidence="7" id="KW-1185">Reference proteome</keyword>
<sequence length="313" mass="36811">MQITVIAGIPITSFPFPYKYLIGVGFYFYIKSQISKDENIIAKLEYFLFLPALLYTILRTYWYINLHTGINKNIFLNVYKTGFFVYNEFVYLIFNLLLLFFAIRFLKRTSTQIKGFNTARKNWRWLLKFSYVFMAITIVNLLHQSIMSLTGLQDNGQLYLIILVMNTIYIYWVGLETLTKSKFLFNSFSLKQKNTEQQQPINPFAQKLEHYIKTEEVFTNKNLKVADLAYLLETTEKELSSYIHESFNMSFSDYINQHRVEKVKELLISENQNIYTLIAIAESAGFSSKSSFNTVFKKVTGITPTQYKVMHKK</sequence>
<accession>A0A554VRI5</accession>
<dbReference type="Proteomes" id="UP000318833">
    <property type="component" value="Unassembled WGS sequence"/>
</dbReference>
<protein>
    <submittedName>
        <fullName evidence="6">Helix-turn-helix transcriptional regulator</fullName>
    </submittedName>
</protein>
<keyword evidence="3" id="KW-0804">Transcription</keyword>
<feature type="transmembrane region" description="Helical" evidence="4">
    <location>
        <begin position="46"/>
        <end position="64"/>
    </location>
</feature>
<dbReference type="SMART" id="SM00342">
    <property type="entry name" value="HTH_ARAC"/>
    <property type="match status" value="1"/>
</dbReference>
<dbReference type="InterPro" id="IPR020449">
    <property type="entry name" value="Tscrpt_reg_AraC-type_HTH"/>
</dbReference>
<keyword evidence="4" id="KW-1133">Transmembrane helix</keyword>
<evidence type="ECO:0000256" key="2">
    <source>
        <dbReference type="ARBA" id="ARBA00023125"/>
    </source>
</evidence>
<feature type="domain" description="HTH araC/xylS-type" evidence="5">
    <location>
        <begin position="206"/>
        <end position="310"/>
    </location>
</feature>
<dbReference type="PROSITE" id="PS00041">
    <property type="entry name" value="HTH_ARAC_FAMILY_1"/>
    <property type="match status" value="1"/>
</dbReference>
<feature type="transmembrane region" description="Helical" evidence="4">
    <location>
        <begin position="126"/>
        <end position="146"/>
    </location>
</feature>
<reference evidence="6 7" key="1">
    <citation type="submission" date="2019-07" db="EMBL/GenBank/DDBJ databases">
        <title>The draft genome sequence of Aquimarina algiphila M91.</title>
        <authorList>
            <person name="Meng X."/>
        </authorList>
    </citation>
    <scope>NUCLEOTIDE SEQUENCE [LARGE SCALE GENOMIC DNA]</scope>
    <source>
        <strain evidence="6 7">M91</strain>
    </source>
</reference>
<dbReference type="OrthoDB" id="1157591at2"/>
<dbReference type="InterPro" id="IPR018060">
    <property type="entry name" value="HTH_AraC"/>
</dbReference>
<dbReference type="InterPro" id="IPR018062">
    <property type="entry name" value="HTH_AraC-typ_CS"/>
</dbReference>
<evidence type="ECO:0000256" key="1">
    <source>
        <dbReference type="ARBA" id="ARBA00023015"/>
    </source>
</evidence>
<evidence type="ECO:0000313" key="7">
    <source>
        <dbReference type="Proteomes" id="UP000318833"/>
    </source>
</evidence>
<dbReference type="GO" id="GO:0043565">
    <property type="term" value="F:sequence-specific DNA binding"/>
    <property type="evidence" value="ECO:0007669"/>
    <property type="project" value="InterPro"/>
</dbReference>
<dbReference type="PANTHER" id="PTHR43280:SF29">
    <property type="entry name" value="ARAC-FAMILY TRANSCRIPTIONAL REGULATOR"/>
    <property type="match status" value="1"/>
</dbReference>
<dbReference type="PROSITE" id="PS01124">
    <property type="entry name" value="HTH_ARAC_FAMILY_2"/>
    <property type="match status" value="1"/>
</dbReference>
<keyword evidence="1" id="KW-0805">Transcription regulation</keyword>
<dbReference type="Pfam" id="PF12833">
    <property type="entry name" value="HTH_18"/>
    <property type="match status" value="1"/>
</dbReference>
<evidence type="ECO:0000313" key="6">
    <source>
        <dbReference type="EMBL" id="TSE11228.1"/>
    </source>
</evidence>
<dbReference type="AlphaFoldDB" id="A0A554VRI5"/>
<dbReference type="InterPro" id="IPR009057">
    <property type="entry name" value="Homeodomain-like_sf"/>
</dbReference>
<dbReference type="EMBL" id="VLNR01000002">
    <property type="protein sequence ID" value="TSE11228.1"/>
    <property type="molecule type" value="Genomic_DNA"/>
</dbReference>
<evidence type="ECO:0000259" key="5">
    <source>
        <dbReference type="PROSITE" id="PS01124"/>
    </source>
</evidence>
<keyword evidence="4" id="KW-0812">Transmembrane</keyword>